<sequence length="570" mass="67451">MQATFSDLSPEVILLIFNELDPINVLYSFYVSLKIDQNLFGLFESDSLLETFNNLRKLSLINPKSINELLPFTYIFKQLYELAVSFDRSFNDNQFVSQYIFSLKNGESLTKCSIQHFCDHGLLLNKQLIKRGTSFIKHLTINLHKFDDFFIILDNLTFLQYFNVQIYDIGYNYVETNNNNNLVSNLVELQITFIKPIIMNHYQRIEMSLQKLHTLTYLSFKINKLSSFIVDGNRLENGLLLYMKNLKKFDFHIISIGTNFESSHIMSTFKTTYWCQEHNWHVGCYSNSEYKYFHLFSLPFAYSNLDQIGLNFFYGTMNVENIWFDEDGKKCVEDAHYTNINGWKNVRELQLVSNDCSTTQSIFITELIDIFQIEEFYNLKKITFNSFEFSDPDEINYSYFKFIKPETLILNDCSIKNYNTMKALLLLMHGHFREMKFDYNQLSSLIFNKHSQFEFDPNGYSKTTPFEYCSFEGNDEDDFFKSCRIGDNEDKNFDICQELYDIFNRVIILELCASRIENELDTFSTILRYLFVNVEDFTLNLCDEVYSLCQIVECIVSCMHKLSHLHIYNF</sequence>
<dbReference type="AlphaFoldDB" id="A0A8S2EZI0"/>
<dbReference type="Proteomes" id="UP000682733">
    <property type="component" value="Unassembled WGS sequence"/>
</dbReference>
<name>A0A8S2EZI0_9BILA</name>
<dbReference type="EMBL" id="CAJNOK010018581">
    <property type="protein sequence ID" value="CAF1284884.1"/>
    <property type="molecule type" value="Genomic_DNA"/>
</dbReference>
<protein>
    <submittedName>
        <fullName evidence="1">Uncharacterized protein</fullName>
    </submittedName>
</protein>
<organism evidence="1 3">
    <name type="scientific">Didymodactylos carnosus</name>
    <dbReference type="NCBI Taxonomy" id="1234261"/>
    <lineage>
        <taxon>Eukaryota</taxon>
        <taxon>Metazoa</taxon>
        <taxon>Spiralia</taxon>
        <taxon>Gnathifera</taxon>
        <taxon>Rotifera</taxon>
        <taxon>Eurotatoria</taxon>
        <taxon>Bdelloidea</taxon>
        <taxon>Philodinida</taxon>
        <taxon>Philodinidae</taxon>
        <taxon>Didymodactylos</taxon>
    </lineage>
</organism>
<evidence type="ECO:0000313" key="2">
    <source>
        <dbReference type="EMBL" id="CAF4089872.1"/>
    </source>
</evidence>
<evidence type="ECO:0000313" key="3">
    <source>
        <dbReference type="Proteomes" id="UP000677228"/>
    </source>
</evidence>
<proteinExistence type="predicted"/>
<dbReference type="Proteomes" id="UP000677228">
    <property type="component" value="Unassembled WGS sequence"/>
</dbReference>
<evidence type="ECO:0000313" key="1">
    <source>
        <dbReference type="EMBL" id="CAF1284884.1"/>
    </source>
</evidence>
<reference evidence="1" key="1">
    <citation type="submission" date="2021-02" db="EMBL/GenBank/DDBJ databases">
        <authorList>
            <person name="Nowell W R."/>
        </authorList>
    </citation>
    <scope>NUCLEOTIDE SEQUENCE</scope>
</reference>
<gene>
    <name evidence="1" type="ORF">OVA965_LOCUS27817</name>
    <name evidence="2" type="ORF">TMI583_LOCUS28565</name>
</gene>
<comment type="caution">
    <text evidence="1">The sequence shown here is derived from an EMBL/GenBank/DDBJ whole genome shotgun (WGS) entry which is preliminary data.</text>
</comment>
<dbReference type="EMBL" id="CAJOBA010040151">
    <property type="protein sequence ID" value="CAF4089872.1"/>
    <property type="molecule type" value="Genomic_DNA"/>
</dbReference>
<feature type="non-terminal residue" evidence="1">
    <location>
        <position position="1"/>
    </location>
</feature>
<accession>A0A8S2EZI0</accession>